<evidence type="ECO:0000256" key="3">
    <source>
        <dbReference type="ARBA" id="ARBA00022692"/>
    </source>
</evidence>
<dbReference type="GO" id="GO:0042277">
    <property type="term" value="F:peptide binding"/>
    <property type="evidence" value="ECO:0007669"/>
    <property type="project" value="TreeGrafter"/>
</dbReference>
<dbReference type="Proteomes" id="UP001208570">
    <property type="component" value="Unassembled WGS sequence"/>
</dbReference>
<dbReference type="InterPro" id="IPR000276">
    <property type="entry name" value="GPCR_Rhodpsn"/>
</dbReference>
<keyword evidence="6" id="KW-0675">Receptor</keyword>
<evidence type="ECO:0000256" key="4">
    <source>
        <dbReference type="ARBA" id="ARBA00022989"/>
    </source>
</evidence>
<evidence type="ECO:0000256" key="5">
    <source>
        <dbReference type="ARBA" id="ARBA00023136"/>
    </source>
</evidence>
<comment type="subcellular location">
    <subcellularLocation>
        <location evidence="1">Cell membrane</location>
        <topology evidence="1">Multi-pass membrane protein</topology>
    </subcellularLocation>
</comment>
<evidence type="ECO:0000313" key="10">
    <source>
        <dbReference type="Proteomes" id="UP001208570"/>
    </source>
</evidence>
<dbReference type="PANTHER" id="PTHR24241:SF76">
    <property type="entry name" value="NEUROPEPTIDE SIFAMIDE RECEPTOR"/>
    <property type="match status" value="1"/>
</dbReference>
<feature type="transmembrane region" description="Helical" evidence="7">
    <location>
        <begin position="125"/>
        <end position="145"/>
    </location>
</feature>
<dbReference type="Gene3D" id="1.20.1070.10">
    <property type="entry name" value="Rhodopsin 7-helix transmembrane proteins"/>
    <property type="match status" value="1"/>
</dbReference>
<feature type="transmembrane region" description="Helical" evidence="7">
    <location>
        <begin position="165"/>
        <end position="192"/>
    </location>
</feature>
<protein>
    <recommendedName>
        <fullName evidence="8">G-protein coupled receptors family 1 profile domain-containing protein</fullName>
    </recommendedName>
</protein>
<comment type="caution">
    <text evidence="9">The sequence shown here is derived from an EMBL/GenBank/DDBJ whole genome shotgun (WGS) entry which is preliminary data.</text>
</comment>
<dbReference type="PRINTS" id="PR00237">
    <property type="entry name" value="GPCRRHODOPSN"/>
</dbReference>
<evidence type="ECO:0000256" key="2">
    <source>
        <dbReference type="ARBA" id="ARBA00022475"/>
    </source>
</evidence>
<accession>A0AAD9JSS6</accession>
<sequence length="262" mass="29550">MKLSPCFRYLAICHTLNLKINHRVARLMIIFIWLMAATIMAPWAVYYQQKDISNPRQTLFICNQYWPEVGLEKGYFLGAIFLTCYSMPLVFISACYTAIGCRVVNRRAPGIVASSDVIQKSKVKVLKMLVCVVVLFAFSWLPLYAVQVRIYFGGPLVPESGEFSLLTQIVVPVSQWLGASNSCVNPIVYCFFSNKFRRGFTEMVRCRRRPAAGAPYLNRNNSATCRNGNAYYSSIRSSGTDADEKRSSGAGPIQNRNRVTFV</sequence>
<dbReference type="GO" id="GO:0032870">
    <property type="term" value="P:cellular response to hormone stimulus"/>
    <property type="evidence" value="ECO:0007669"/>
    <property type="project" value="TreeGrafter"/>
</dbReference>
<dbReference type="AlphaFoldDB" id="A0AAD9JSS6"/>
<feature type="domain" description="G-protein coupled receptors family 1 profile" evidence="8">
    <location>
        <begin position="1"/>
        <end position="189"/>
    </location>
</feature>
<dbReference type="InterPro" id="IPR017452">
    <property type="entry name" value="GPCR_Rhodpsn_7TM"/>
</dbReference>
<feature type="transmembrane region" description="Helical" evidence="7">
    <location>
        <begin position="75"/>
        <end position="104"/>
    </location>
</feature>
<dbReference type="GO" id="GO:0005886">
    <property type="term" value="C:plasma membrane"/>
    <property type="evidence" value="ECO:0007669"/>
    <property type="project" value="UniProtKB-SubCell"/>
</dbReference>
<evidence type="ECO:0000256" key="6">
    <source>
        <dbReference type="ARBA" id="ARBA00023170"/>
    </source>
</evidence>
<dbReference type="Pfam" id="PF00001">
    <property type="entry name" value="7tm_1"/>
    <property type="match status" value="1"/>
</dbReference>
<keyword evidence="2" id="KW-1003">Cell membrane</keyword>
<dbReference type="PROSITE" id="PS50262">
    <property type="entry name" value="G_PROTEIN_RECEP_F1_2"/>
    <property type="match status" value="1"/>
</dbReference>
<evidence type="ECO:0000313" key="9">
    <source>
        <dbReference type="EMBL" id="KAK2158719.1"/>
    </source>
</evidence>
<proteinExistence type="predicted"/>
<dbReference type="EMBL" id="JAODUP010000165">
    <property type="protein sequence ID" value="KAK2158719.1"/>
    <property type="molecule type" value="Genomic_DNA"/>
</dbReference>
<evidence type="ECO:0000256" key="7">
    <source>
        <dbReference type="SAM" id="Phobius"/>
    </source>
</evidence>
<evidence type="ECO:0000256" key="1">
    <source>
        <dbReference type="ARBA" id="ARBA00004651"/>
    </source>
</evidence>
<name>A0AAD9JSS6_9ANNE</name>
<dbReference type="SUPFAM" id="SSF81321">
    <property type="entry name" value="Family A G protein-coupled receptor-like"/>
    <property type="match status" value="1"/>
</dbReference>
<gene>
    <name evidence="9" type="ORF">LSH36_165g06022</name>
</gene>
<keyword evidence="4 7" id="KW-1133">Transmembrane helix</keyword>
<keyword evidence="5 7" id="KW-0472">Membrane</keyword>
<keyword evidence="3 7" id="KW-0812">Transmembrane</keyword>
<dbReference type="GO" id="GO:0004930">
    <property type="term" value="F:G protein-coupled receptor activity"/>
    <property type="evidence" value="ECO:0007669"/>
    <property type="project" value="InterPro"/>
</dbReference>
<dbReference type="PANTHER" id="PTHR24241">
    <property type="entry name" value="NEUROPEPTIDE RECEPTOR-RELATED G-PROTEIN COUPLED RECEPTOR"/>
    <property type="match status" value="1"/>
</dbReference>
<reference evidence="9" key="1">
    <citation type="journal article" date="2023" name="Mol. Biol. Evol.">
        <title>Third-Generation Sequencing Reveals the Adaptive Role of the Epigenome in Three Deep-Sea Polychaetes.</title>
        <authorList>
            <person name="Perez M."/>
            <person name="Aroh O."/>
            <person name="Sun Y."/>
            <person name="Lan Y."/>
            <person name="Juniper S.K."/>
            <person name="Young C.R."/>
            <person name="Angers B."/>
            <person name="Qian P.Y."/>
        </authorList>
    </citation>
    <scope>NUCLEOTIDE SEQUENCE</scope>
    <source>
        <strain evidence="9">P08H-3</strain>
    </source>
</reference>
<organism evidence="9 10">
    <name type="scientific">Paralvinella palmiformis</name>
    <dbReference type="NCBI Taxonomy" id="53620"/>
    <lineage>
        <taxon>Eukaryota</taxon>
        <taxon>Metazoa</taxon>
        <taxon>Spiralia</taxon>
        <taxon>Lophotrochozoa</taxon>
        <taxon>Annelida</taxon>
        <taxon>Polychaeta</taxon>
        <taxon>Sedentaria</taxon>
        <taxon>Canalipalpata</taxon>
        <taxon>Terebellida</taxon>
        <taxon>Terebelliformia</taxon>
        <taxon>Alvinellidae</taxon>
        <taxon>Paralvinella</taxon>
    </lineage>
</organism>
<evidence type="ECO:0000259" key="8">
    <source>
        <dbReference type="PROSITE" id="PS50262"/>
    </source>
</evidence>
<keyword evidence="10" id="KW-1185">Reference proteome</keyword>
<feature type="transmembrane region" description="Helical" evidence="7">
    <location>
        <begin position="27"/>
        <end position="46"/>
    </location>
</feature>